<evidence type="ECO:0000313" key="2">
    <source>
        <dbReference type="Proteomes" id="UP000887565"/>
    </source>
</evidence>
<keyword evidence="2" id="KW-1185">Reference proteome</keyword>
<evidence type="ECO:0000313" key="3">
    <source>
        <dbReference type="WBParaSite" id="nRc.2.0.1.t41372-RA"/>
    </source>
</evidence>
<evidence type="ECO:0000256" key="1">
    <source>
        <dbReference type="SAM" id="MobiDB-lite"/>
    </source>
</evidence>
<reference evidence="3" key="1">
    <citation type="submission" date="2022-11" db="UniProtKB">
        <authorList>
            <consortium name="WormBaseParasite"/>
        </authorList>
    </citation>
    <scope>IDENTIFICATION</scope>
</reference>
<organism evidence="2 3">
    <name type="scientific">Romanomermis culicivorax</name>
    <name type="common">Nematode worm</name>
    <dbReference type="NCBI Taxonomy" id="13658"/>
    <lineage>
        <taxon>Eukaryota</taxon>
        <taxon>Metazoa</taxon>
        <taxon>Ecdysozoa</taxon>
        <taxon>Nematoda</taxon>
        <taxon>Enoplea</taxon>
        <taxon>Dorylaimia</taxon>
        <taxon>Mermithida</taxon>
        <taxon>Mermithoidea</taxon>
        <taxon>Mermithidae</taxon>
        <taxon>Romanomermis</taxon>
    </lineage>
</organism>
<accession>A0A915KRI3</accession>
<sequence length="43" mass="4707">MSKPPSKLQIPPLDAPETATQPPPLATPTAQDKLDLMAPKWRK</sequence>
<name>A0A915KRI3_ROMCU</name>
<dbReference type="AlphaFoldDB" id="A0A915KRI3"/>
<proteinExistence type="predicted"/>
<dbReference type="WBParaSite" id="nRc.2.0.1.t41372-RA">
    <property type="protein sequence ID" value="nRc.2.0.1.t41372-RA"/>
    <property type="gene ID" value="nRc.2.0.1.g41372"/>
</dbReference>
<protein>
    <submittedName>
        <fullName evidence="3">Uncharacterized protein</fullName>
    </submittedName>
</protein>
<dbReference type="Proteomes" id="UP000887565">
    <property type="component" value="Unplaced"/>
</dbReference>
<feature type="region of interest" description="Disordered" evidence="1">
    <location>
        <begin position="1"/>
        <end position="43"/>
    </location>
</feature>